<dbReference type="Proteomes" id="UP000576225">
    <property type="component" value="Unassembled WGS sequence"/>
</dbReference>
<evidence type="ECO:0000313" key="3">
    <source>
        <dbReference type="Proteomes" id="UP000576225"/>
    </source>
</evidence>
<organism evidence="2 3">
    <name type="scientific">Victivallis vadensis</name>
    <dbReference type="NCBI Taxonomy" id="172901"/>
    <lineage>
        <taxon>Bacteria</taxon>
        <taxon>Pseudomonadati</taxon>
        <taxon>Lentisphaerota</taxon>
        <taxon>Lentisphaeria</taxon>
        <taxon>Victivallales</taxon>
        <taxon>Victivallaceae</taxon>
        <taxon>Victivallis</taxon>
    </lineage>
</organism>
<dbReference type="EMBL" id="JABAEW010000062">
    <property type="protein sequence ID" value="NMD88861.1"/>
    <property type="molecule type" value="Genomic_DNA"/>
</dbReference>
<dbReference type="Pfam" id="PF02811">
    <property type="entry name" value="PHP"/>
    <property type="match status" value="1"/>
</dbReference>
<accession>A0A848B153</accession>
<dbReference type="InterPro" id="IPR004013">
    <property type="entry name" value="PHP_dom"/>
</dbReference>
<dbReference type="AlphaFoldDB" id="A0A848B153"/>
<reference evidence="2 3" key="1">
    <citation type="submission" date="2020-04" db="EMBL/GenBank/DDBJ databases">
        <authorList>
            <person name="Hitch T.C.A."/>
            <person name="Wylensek D."/>
            <person name="Clavel T."/>
        </authorList>
    </citation>
    <scope>NUCLEOTIDE SEQUENCE [LARGE SCALE GENOMIC DNA]</scope>
    <source>
        <strain evidence="2 3">COR2-253-APC-1A</strain>
    </source>
</reference>
<proteinExistence type="predicted"/>
<feature type="domain" description="PHP" evidence="1">
    <location>
        <begin position="6"/>
        <end position="197"/>
    </location>
</feature>
<dbReference type="SUPFAM" id="SSF89550">
    <property type="entry name" value="PHP domain-like"/>
    <property type="match status" value="1"/>
</dbReference>
<dbReference type="GO" id="GO:0005829">
    <property type="term" value="C:cytosol"/>
    <property type="evidence" value="ECO:0007669"/>
    <property type="project" value="TreeGrafter"/>
</dbReference>
<gene>
    <name evidence="2" type="ORF">HF882_19945</name>
</gene>
<dbReference type="InterPro" id="IPR050243">
    <property type="entry name" value="PHP_phosphatase"/>
</dbReference>
<dbReference type="GO" id="GO:0008270">
    <property type="term" value="F:zinc ion binding"/>
    <property type="evidence" value="ECO:0007669"/>
    <property type="project" value="TreeGrafter"/>
</dbReference>
<evidence type="ECO:0000313" key="2">
    <source>
        <dbReference type="EMBL" id="NMD88861.1"/>
    </source>
</evidence>
<dbReference type="PANTHER" id="PTHR36928">
    <property type="entry name" value="PHOSPHATASE YCDX-RELATED"/>
    <property type="match status" value="1"/>
</dbReference>
<name>A0A848B153_9BACT</name>
<dbReference type="InterPro" id="IPR016195">
    <property type="entry name" value="Pol/histidinol_Pase-like"/>
</dbReference>
<dbReference type="PANTHER" id="PTHR36928:SF1">
    <property type="entry name" value="PHOSPHATASE YCDX-RELATED"/>
    <property type="match status" value="1"/>
</dbReference>
<sequence length="263" mass="29527">MIIQQDLHLHTHLSLCASPDSSVAKFATAATELGLTAIGISNHYREAGIPGGDPFYEIQNFDHISSEFAEIAAQNTPQLRILRGAEVEYSPEIGDAALSPEHASKLDYVLFTNSHTHLTMPKAYYDDRRKHAHFMLNAYLDMLNGQVADKITAVAHPFAAVCCPYDRDSLLPLISDHEYMQCFRQSAEHDIALEINTDLWSGYKTLPELWNSEMMRIFKLARRCGCRFTFGSDAHRSSSCSSIRVGYLVAAMLELSEQDIKRI</sequence>
<evidence type="ECO:0000259" key="1">
    <source>
        <dbReference type="Pfam" id="PF02811"/>
    </source>
</evidence>
<dbReference type="GO" id="GO:0042578">
    <property type="term" value="F:phosphoric ester hydrolase activity"/>
    <property type="evidence" value="ECO:0007669"/>
    <property type="project" value="TreeGrafter"/>
</dbReference>
<comment type="caution">
    <text evidence="2">The sequence shown here is derived from an EMBL/GenBank/DDBJ whole genome shotgun (WGS) entry which is preliminary data.</text>
</comment>
<protein>
    <recommendedName>
        <fullName evidence="1">PHP domain-containing protein</fullName>
    </recommendedName>
</protein>
<dbReference type="Gene3D" id="3.20.20.140">
    <property type="entry name" value="Metal-dependent hydrolases"/>
    <property type="match status" value="1"/>
</dbReference>
<dbReference type="RefSeq" id="WP_168963863.1">
    <property type="nucleotide sequence ID" value="NZ_JABAEW010000062.1"/>
</dbReference>